<evidence type="ECO:0000313" key="1">
    <source>
        <dbReference type="EMBL" id="AJO22869.1"/>
    </source>
</evidence>
<dbReference type="AlphaFoldDB" id="A0AAN0T6E6"/>
<accession>A0AAN0T6E6</accession>
<protein>
    <submittedName>
        <fullName evidence="1">Uncharacterized protein</fullName>
    </submittedName>
</protein>
<reference evidence="2" key="1">
    <citation type="submission" date="2015-01" db="EMBL/GenBank/DDBJ databases">
        <title>Comparative genome analysis of Bacillus coagulans HM-08, Clostridium butyricum HM-68, Bacillus subtilis HM-66 and Bacillus paralicheniformis BL-09.</title>
        <authorList>
            <person name="Zhang H."/>
        </authorList>
    </citation>
    <scope>NUCLEOTIDE SEQUENCE [LARGE SCALE GENOMIC DNA]</scope>
    <source>
        <strain evidence="2">HM-08</strain>
    </source>
</reference>
<name>A0AAN0T6E6_HEYCO</name>
<dbReference type="Proteomes" id="UP000032024">
    <property type="component" value="Chromosome"/>
</dbReference>
<evidence type="ECO:0000313" key="2">
    <source>
        <dbReference type="Proteomes" id="UP000032024"/>
    </source>
</evidence>
<sequence length="79" mass="8683">MSESFRLYKVVETDGQSAEELQKVLNAATDGFTEMQIDHVVGTKIILGYDSPLNAKGRAEMSVKKAIGSQAKSSFRPIY</sequence>
<proteinExistence type="predicted"/>
<organism evidence="1 2">
    <name type="scientific">Heyndrickxia coagulans</name>
    <name type="common">Weizmannia coagulans</name>
    <dbReference type="NCBI Taxonomy" id="1398"/>
    <lineage>
        <taxon>Bacteria</taxon>
        <taxon>Bacillati</taxon>
        <taxon>Bacillota</taxon>
        <taxon>Bacilli</taxon>
        <taxon>Bacillales</taxon>
        <taxon>Bacillaceae</taxon>
        <taxon>Heyndrickxia</taxon>
    </lineage>
</organism>
<gene>
    <name evidence="1" type="ORF">SB48_HM08orf03291</name>
</gene>
<dbReference type="RefSeq" id="WP_035184755.1">
    <property type="nucleotide sequence ID" value="NZ_CP010525.1"/>
</dbReference>
<keyword evidence="2" id="KW-1185">Reference proteome</keyword>
<dbReference type="EMBL" id="CP010525">
    <property type="protein sequence ID" value="AJO22869.1"/>
    <property type="molecule type" value="Genomic_DNA"/>
</dbReference>